<keyword evidence="2" id="KW-0496">Mitochondrion</keyword>
<name>M1KFL3_MINVI</name>
<organism evidence="2">
    <name type="scientific">Ministeria vibrans</name>
    <name type="common">Bacterivorous amoeba</name>
    <dbReference type="NCBI Taxonomy" id="134558"/>
    <lineage>
        <taxon>Eukaryota</taxon>
        <taxon>Filasterea</taxon>
        <taxon>Ministeria</taxon>
    </lineage>
</organism>
<dbReference type="GeneID" id="14659606"/>
<feature type="region of interest" description="Disordered" evidence="1">
    <location>
        <begin position="415"/>
        <end position="435"/>
    </location>
</feature>
<dbReference type="EMBL" id="KC573040">
    <property type="protein sequence ID" value="AGE93695.1"/>
    <property type="molecule type" value="Genomic_DNA"/>
</dbReference>
<evidence type="ECO:0000256" key="1">
    <source>
        <dbReference type="SAM" id="MobiDB-lite"/>
    </source>
</evidence>
<geneLocation type="mitochondrion" evidence="2"/>
<evidence type="ECO:0000313" key="2">
    <source>
        <dbReference type="EMBL" id="AGE93695.1"/>
    </source>
</evidence>
<proteinExistence type="predicted"/>
<accession>M1KFL3</accession>
<reference evidence="2" key="1">
    <citation type="submission" date="2012-12" db="EMBL/GenBank/DDBJ databases">
        <authorList>
            <person name="Lang B.F."/>
        </authorList>
    </citation>
    <scope>NUCLEOTIDE SEQUENCE</scope>
    <source>
        <strain evidence="2">ATCC 50519</strain>
    </source>
</reference>
<dbReference type="RefSeq" id="YP_007476194.1">
    <property type="nucleotide sequence ID" value="NC_020370.1"/>
</dbReference>
<protein>
    <submittedName>
        <fullName evidence="2">Uncharacterized protein</fullName>
    </submittedName>
</protein>
<gene>
    <name evidence="2" type="primary">orf883</name>
</gene>
<dbReference type="AlphaFoldDB" id="M1KFL3"/>
<sequence>MNKETRKGIMMLMDIKKEKPKGIRNLKEVRYESEKASIELEKTGIKVSSYYAIKDYDLVTYVYSIIDNINVSSTKIGSSLEHEKWLWTKIQDIKRELIWVESWLKTGEITTINKEGEELKEEELKEREEEILTKTELKMTEHKKYILENMVDGRGINTDNIEYQIDMSNYDKKFNLKYILGNEIGDDIMWGSKMSHILVELQEKILKKEKEITFTEKNVESKSEREEGKYVIDGYEITDIERKVDNRLGEIILIVNIRLIALLQEVWKMKMNFKKWVSKTKTEEENKKLQQKFFIMLTNKLRWEFGSINKDINKGTLIGFKEKAWEIIPELIEYYESRYLEFLNSKSWKVSYWFDALMSEQDYLHIRELEEWKKEAPKVGIGEPSIGTIIGEKEISKINKINKIKKEEDKEEIKEEEKIEIKEEEETEEEKEKRKEKEVKEAFERIWIKWKEDCKETEINVNNEIKDWEINKEWNDSVHWYKEAERLYNKREEKNKKHKKWNDARLTREVLNYNKRLGKIENISKERIEIKGKYNGSLERQRSGYKRYDEEKWKEEFFTEEEKDLLRPSIRTRLKNNKGLLSRKLEKLIIRVEKETVHLRRNEKWIEMKPEIQKDWLFIDPIIKEYKEVRMKNEKARYIKKEKREDQLGYDKSINHGYDKIMLLKEEREYVYDGRKKWNWLKFQGIMVRRKTNMGGHDQKRGMVRVKKVVESLSTGLDITNRTIIRREGENNKWKIKGKKWEKIESEKDYFKRESEAYIRSKSVEWINKKRVGENVYESEEYLKGLFKFLSKFETVEQRVGRNANFKPYLWIRRELTEGTKKSLFIRHSKEWYEVRDSDWLQYSNFNGKIIKEINYKTDEIDKMSDWFKSYIINLNKFLKEWK</sequence>